<keyword evidence="7 8" id="KW-0472">Membrane</keyword>
<gene>
    <name evidence="9" type="ORF">NCCP1664_08660</name>
</gene>
<keyword evidence="4" id="KW-1003">Cell membrane</keyword>
<evidence type="ECO:0000256" key="1">
    <source>
        <dbReference type="ARBA" id="ARBA00004651"/>
    </source>
</evidence>
<evidence type="ECO:0008006" key="11">
    <source>
        <dbReference type="Google" id="ProtNLM"/>
    </source>
</evidence>
<accession>A0A5A7NNZ7</accession>
<name>A0A5A7NNZ7_9MICC</name>
<dbReference type="InterPro" id="IPR007208">
    <property type="entry name" value="MrpF/PhaF-like"/>
</dbReference>
<evidence type="ECO:0000256" key="4">
    <source>
        <dbReference type="ARBA" id="ARBA00022475"/>
    </source>
</evidence>
<evidence type="ECO:0000256" key="5">
    <source>
        <dbReference type="ARBA" id="ARBA00022692"/>
    </source>
</evidence>
<keyword evidence="3" id="KW-0813">Transport</keyword>
<feature type="transmembrane region" description="Helical" evidence="8">
    <location>
        <begin position="34"/>
        <end position="54"/>
    </location>
</feature>
<protein>
    <recommendedName>
        <fullName evidence="11">Cation:proton antiporter</fullName>
    </recommendedName>
</protein>
<dbReference type="Pfam" id="PF04066">
    <property type="entry name" value="MrpF_PhaF"/>
    <property type="match status" value="1"/>
</dbReference>
<reference evidence="9 10" key="1">
    <citation type="submission" date="2019-09" db="EMBL/GenBank/DDBJ databases">
        <title>Arthrobacter zafarii sp. nov., a moderately thermotolerant and halotolerant actinobacterium isolated from Cholistan desert soil of Pakistan.</title>
        <authorList>
            <person name="Amin A."/>
            <person name="Ahmed I."/>
            <person name="Khalid N."/>
            <person name="Schumann P."/>
            <person name="Busse H.J."/>
            <person name="Khan I.U."/>
            <person name="Li S."/>
            <person name="Li W.J."/>
        </authorList>
    </citation>
    <scope>NUCLEOTIDE SEQUENCE [LARGE SCALE GENOMIC DNA]</scope>
    <source>
        <strain evidence="9 10">NCCP-1664</strain>
    </source>
</reference>
<dbReference type="PANTHER" id="PTHR34702">
    <property type="entry name" value="NA(+)/H(+) ANTIPORTER SUBUNIT F1"/>
    <property type="match status" value="1"/>
</dbReference>
<evidence type="ECO:0000256" key="8">
    <source>
        <dbReference type="SAM" id="Phobius"/>
    </source>
</evidence>
<comment type="caution">
    <text evidence="9">The sequence shown here is derived from an EMBL/GenBank/DDBJ whole genome shotgun (WGS) entry which is preliminary data.</text>
</comment>
<dbReference type="Proteomes" id="UP000325307">
    <property type="component" value="Unassembled WGS sequence"/>
</dbReference>
<evidence type="ECO:0000256" key="7">
    <source>
        <dbReference type="ARBA" id="ARBA00023136"/>
    </source>
</evidence>
<evidence type="ECO:0000256" key="6">
    <source>
        <dbReference type="ARBA" id="ARBA00022989"/>
    </source>
</evidence>
<evidence type="ECO:0000313" key="10">
    <source>
        <dbReference type="Proteomes" id="UP000325307"/>
    </source>
</evidence>
<sequence>MMTAVAWICGVLLSAAAALAIVRVARGPSILERVLALDVLLMIVVAALCVDMAVNRHTDSLVFVAAACVIGFIGTVTVSRYVTDRRNS</sequence>
<comment type="similarity">
    <text evidence="2">Belongs to the CPA3 antiporters (TC 2.A.63) subunit F family.</text>
</comment>
<keyword evidence="6 8" id="KW-1133">Transmembrane helix</keyword>
<organism evidence="9 10">
    <name type="scientific">Zafaria cholistanensis</name>
    <dbReference type="NCBI Taxonomy" id="1682741"/>
    <lineage>
        <taxon>Bacteria</taxon>
        <taxon>Bacillati</taxon>
        <taxon>Actinomycetota</taxon>
        <taxon>Actinomycetes</taxon>
        <taxon>Micrococcales</taxon>
        <taxon>Micrococcaceae</taxon>
        <taxon>Zafaria</taxon>
    </lineage>
</organism>
<proteinExistence type="inferred from homology"/>
<dbReference type="RefSeq" id="WP_149956012.1">
    <property type="nucleotide sequence ID" value="NZ_BKDJ01000003.1"/>
</dbReference>
<evidence type="ECO:0000313" key="9">
    <source>
        <dbReference type="EMBL" id="GER22369.1"/>
    </source>
</evidence>
<dbReference type="AlphaFoldDB" id="A0A5A7NNZ7"/>
<comment type="subcellular location">
    <subcellularLocation>
        <location evidence="1">Cell membrane</location>
        <topology evidence="1">Multi-pass membrane protein</topology>
    </subcellularLocation>
</comment>
<dbReference type="GO" id="GO:0015385">
    <property type="term" value="F:sodium:proton antiporter activity"/>
    <property type="evidence" value="ECO:0007669"/>
    <property type="project" value="TreeGrafter"/>
</dbReference>
<dbReference type="OrthoDB" id="3733837at2"/>
<evidence type="ECO:0000256" key="2">
    <source>
        <dbReference type="ARBA" id="ARBA00009212"/>
    </source>
</evidence>
<dbReference type="GO" id="GO:0005886">
    <property type="term" value="C:plasma membrane"/>
    <property type="evidence" value="ECO:0007669"/>
    <property type="project" value="UniProtKB-SubCell"/>
</dbReference>
<dbReference type="EMBL" id="BKDJ01000003">
    <property type="protein sequence ID" value="GER22369.1"/>
    <property type="molecule type" value="Genomic_DNA"/>
</dbReference>
<keyword evidence="5 8" id="KW-0812">Transmembrane</keyword>
<feature type="transmembrane region" description="Helical" evidence="8">
    <location>
        <begin position="61"/>
        <end position="82"/>
    </location>
</feature>
<dbReference type="PANTHER" id="PTHR34702:SF1">
    <property type="entry name" value="NA(+)_H(+) ANTIPORTER SUBUNIT F"/>
    <property type="match status" value="1"/>
</dbReference>
<evidence type="ECO:0000256" key="3">
    <source>
        <dbReference type="ARBA" id="ARBA00022448"/>
    </source>
</evidence>
<keyword evidence="10" id="KW-1185">Reference proteome</keyword>